<gene>
    <name evidence="6" type="primary">vat</name>
    <name evidence="6" type="ORF">MBUL_02051</name>
</gene>
<evidence type="ECO:0000256" key="4">
    <source>
        <dbReference type="ARBA" id="ARBA00023251"/>
    </source>
</evidence>
<evidence type="ECO:0000256" key="2">
    <source>
        <dbReference type="ARBA" id="ARBA00022679"/>
    </source>
</evidence>
<dbReference type="InterPro" id="IPR001451">
    <property type="entry name" value="Hexapep"/>
</dbReference>
<accession>A0A679J947</accession>
<organism evidence="6">
    <name type="scientific">Methylobacterium bullatum</name>
    <dbReference type="NCBI Taxonomy" id="570505"/>
    <lineage>
        <taxon>Bacteria</taxon>
        <taxon>Pseudomonadati</taxon>
        <taxon>Pseudomonadota</taxon>
        <taxon>Alphaproteobacteria</taxon>
        <taxon>Hyphomicrobiales</taxon>
        <taxon>Methylobacteriaceae</taxon>
        <taxon>Methylobacterium</taxon>
    </lineage>
</organism>
<dbReference type="InterPro" id="IPR011004">
    <property type="entry name" value="Trimer_LpxA-like_sf"/>
</dbReference>
<evidence type="ECO:0000256" key="1">
    <source>
        <dbReference type="ARBA" id="ARBA00007274"/>
    </source>
</evidence>
<keyword evidence="5 6" id="KW-0012">Acyltransferase</keyword>
<dbReference type="GO" id="GO:0016746">
    <property type="term" value="F:acyltransferase activity"/>
    <property type="evidence" value="ECO:0007669"/>
    <property type="project" value="UniProtKB-KW"/>
</dbReference>
<dbReference type="EMBL" id="LR743504">
    <property type="protein sequence ID" value="CAA2103158.1"/>
    <property type="molecule type" value="Genomic_DNA"/>
</dbReference>
<evidence type="ECO:0000256" key="3">
    <source>
        <dbReference type="ARBA" id="ARBA00022737"/>
    </source>
</evidence>
<comment type="similarity">
    <text evidence="1">Belongs to the transferase hexapeptide repeat family.</text>
</comment>
<reference evidence="6" key="1">
    <citation type="submission" date="2019-12" db="EMBL/GenBank/DDBJ databases">
        <authorList>
            <person name="Cremers G."/>
        </authorList>
    </citation>
    <scope>NUCLEOTIDE SEQUENCE</scope>
    <source>
        <strain evidence="6">Mbul1</strain>
    </source>
</reference>
<dbReference type="AlphaFoldDB" id="A0A679J947"/>
<dbReference type="PANTHER" id="PTHR43300:SF11">
    <property type="entry name" value="ACETYLTRANSFERASE RV3034C-RELATED"/>
    <property type="match status" value="1"/>
</dbReference>
<protein>
    <submittedName>
        <fullName evidence="6">Virginiamycin A acetyltransferase</fullName>
        <ecNumber evidence="6">2.3.1.-</ecNumber>
    </submittedName>
</protein>
<keyword evidence="4" id="KW-0046">Antibiotic resistance</keyword>
<evidence type="ECO:0000256" key="5">
    <source>
        <dbReference type="ARBA" id="ARBA00023315"/>
    </source>
</evidence>
<dbReference type="PROSITE" id="PS00101">
    <property type="entry name" value="HEXAPEP_TRANSFERASES"/>
    <property type="match status" value="1"/>
</dbReference>
<dbReference type="InterPro" id="IPR050179">
    <property type="entry name" value="Trans_hexapeptide_repeat"/>
</dbReference>
<dbReference type="CDD" id="cd03349">
    <property type="entry name" value="LbH_XAT"/>
    <property type="match status" value="1"/>
</dbReference>
<dbReference type="Gene3D" id="2.160.10.10">
    <property type="entry name" value="Hexapeptide repeat proteins"/>
    <property type="match status" value="1"/>
</dbReference>
<dbReference type="EC" id="2.3.1.-" evidence="6"/>
<dbReference type="SUPFAM" id="SSF51161">
    <property type="entry name" value="Trimeric LpxA-like enzymes"/>
    <property type="match status" value="1"/>
</dbReference>
<sequence>MPADPSFGPDPDCLHPVPGHSRITFIRNLTLPPNVEVGAYTYYDDPAGPEAFLDNVLYHFAFLGDRLRIGRFCALAAGTRFLMNGGNHRVEAPSTYPFVIFGGAWAGRFPEEAAFPHRGDTMIGNDVWLGHDSTILPGIHIGDGAVVAAKSVVTRDVPPYAIVAGNPATLVRMRVPPDIAARLQAVAWWDWDAERITRCLPAISGGDVAALEAEAAGGLSNG</sequence>
<keyword evidence="3" id="KW-0677">Repeat</keyword>
<dbReference type="PANTHER" id="PTHR43300">
    <property type="entry name" value="ACETYLTRANSFERASE"/>
    <property type="match status" value="1"/>
</dbReference>
<keyword evidence="2 6" id="KW-0808">Transferase</keyword>
<name>A0A679J947_9HYPH</name>
<dbReference type="GO" id="GO:0046677">
    <property type="term" value="P:response to antibiotic"/>
    <property type="evidence" value="ECO:0007669"/>
    <property type="project" value="UniProtKB-KW"/>
</dbReference>
<dbReference type="FunFam" id="2.160.10.10:FF:000037">
    <property type="entry name" value="Streptogramin A acetyltransferase"/>
    <property type="match status" value="1"/>
</dbReference>
<dbReference type="InterPro" id="IPR018357">
    <property type="entry name" value="Hexapep_transf_CS"/>
</dbReference>
<proteinExistence type="inferred from homology"/>
<evidence type="ECO:0000313" key="6">
    <source>
        <dbReference type="EMBL" id="CAA2103158.1"/>
    </source>
</evidence>
<dbReference type="Pfam" id="PF00132">
    <property type="entry name" value="Hexapep"/>
    <property type="match status" value="1"/>
</dbReference>